<organism evidence="1">
    <name type="scientific">marine sediment metagenome</name>
    <dbReference type="NCBI Taxonomy" id="412755"/>
    <lineage>
        <taxon>unclassified sequences</taxon>
        <taxon>metagenomes</taxon>
        <taxon>ecological metagenomes</taxon>
    </lineage>
</organism>
<accession>A0A0F9CT84</accession>
<dbReference type="AlphaFoldDB" id="A0A0F9CT84"/>
<proteinExistence type="predicted"/>
<reference evidence="1" key="1">
    <citation type="journal article" date="2015" name="Nature">
        <title>Complex archaea that bridge the gap between prokaryotes and eukaryotes.</title>
        <authorList>
            <person name="Spang A."/>
            <person name="Saw J.H."/>
            <person name="Jorgensen S.L."/>
            <person name="Zaremba-Niedzwiedzka K."/>
            <person name="Martijn J."/>
            <person name="Lind A.E."/>
            <person name="van Eijk R."/>
            <person name="Schleper C."/>
            <person name="Guy L."/>
            <person name="Ettema T.J."/>
        </authorList>
    </citation>
    <scope>NUCLEOTIDE SEQUENCE</scope>
</reference>
<name>A0A0F9CT84_9ZZZZ</name>
<gene>
    <name evidence="1" type="ORF">LCGC14_2571560</name>
</gene>
<dbReference type="EMBL" id="LAZR01042708">
    <property type="protein sequence ID" value="KKL08866.1"/>
    <property type="molecule type" value="Genomic_DNA"/>
</dbReference>
<comment type="caution">
    <text evidence="1">The sequence shown here is derived from an EMBL/GenBank/DDBJ whole genome shotgun (WGS) entry which is preliminary data.</text>
</comment>
<sequence>MGIASRDIVGPQKAVVSTTNMFTPIGDHVRVDDLTSATVIMPGDIGIDVTTMAADKVLVQADTQNVRITLSTGSTPTATIGFLLRTTDDWLPITLRKGVTLKAIEVVGGAALQVQFGA</sequence>
<protein>
    <submittedName>
        <fullName evidence="1">Uncharacterized protein</fullName>
    </submittedName>
</protein>
<evidence type="ECO:0000313" key="1">
    <source>
        <dbReference type="EMBL" id="KKL08866.1"/>
    </source>
</evidence>